<organism evidence="2 3">
    <name type="scientific">Malus baccata</name>
    <name type="common">Siberian crab apple</name>
    <name type="synonym">Pyrus baccata</name>
    <dbReference type="NCBI Taxonomy" id="106549"/>
    <lineage>
        <taxon>Eukaryota</taxon>
        <taxon>Viridiplantae</taxon>
        <taxon>Streptophyta</taxon>
        <taxon>Embryophyta</taxon>
        <taxon>Tracheophyta</taxon>
        <taxon>Spermatophyta</taxon>
        <taxon>Magnoliopsida</taxon>
        <taxon>eudicotyledons</taxon>
        <taxon>Gunneridae</taxon>
        <taxon>Pentapetalae</taxon>
        <taxon>rosids</taxon>
        <taxon>fabids</taxon>
        <taxon>Rosales</taxon>
        <taxon>Rosaceae</taxon>
        <taxon>Amygdaloideae</taxon>
        <taxon>Maleae</taxon>
        <taxon>Malus</taxon>
    </lineage>
</organism>
<keyword evidence="3" id="KW-1185">Reference proteome</keyword>
<dbReference type="AlphaFoldDB" id="A0A540MGF7"/>
<dbReference type="STRING" id="106549.A0A540MGF7"/>
<dbReference type="EMBL" id="VIEB01000263">
    <property type="protein sequence ID" value="TQD97814.1"/>
    <property type="molecule type" value="Genomic_DNA"/>
</dbReference>
<evidence type="ECO:0000313" key="2">
    <source>
        <dbReference type="EMBL" id="TQD97814.1"/>
    </source>
</evidence>
<feature type="region of interest" description="Disordered" evidence="1">
    <location>
        <begin position="31"/>
        <end position="80"/>
    </location>
</feature>
<gene>
    <name evidence="2" type="ORF">C1H46_016594</name>
</gene>
<feature type="compositionally biased region" description="Low complexity" evidence="1">
    <location>
        <begin position="31"/>
        <end position="59"/>
    </location>
</feature>
<comment type="caution">
    <text evidence="2">The sequence shown here is derived from an EMBL/GenBank/DDBJ whole genome shotgun (WGS) entry which is preliminary data.</text>
</comment>
<reference evidence="2 3" key="1">
    <citation type="journal article" date="2019" name="G3 (Bethesda)">
        <title>Sequencing of a Wild Apple (Malus baccata) Genome Unravels the Differences Between Cultivated and Wild Apple Species Regarding Disease Resistance and Cold Tolerance.</title>
        <authorList>
            <person name="Chen X."/>
        </authorList>
    </citation>
    <scope>NUCLEOTIDE SEQUENCE [LARGE SCALE GENOMIC DNA]</scope>
    <source>
        <strain evidence="3">cv. Shandingzi</strain>
        <tissue evidence="2">Leaves</tissue>
    </source>
</reference>
<protein>
    <submittedName>
        <fullName evidence="2">Uncharacterized protein</fullName>
    </submittedName>
</protein>
<proteinExistence type="predicted"/>
<dbReference type="PANTHER" id="PTHR31934:SF6">
    <property type="entry name" value="ALPHA_BETA-HYDROLASES SUPERFAMILY PROTEIN"/>
    <property type="match status" value="1"/>
</dbReference>
<evidence type="ECO:0000313" key="3">
    <source>
        <dbReference type="Proteomes" id="UP000315295"/>
    </source>
</evidence>
<sequence>MVEPSSSDSGVSNGNAQELVTFWSRPTLASLTTSSNDMSSSGNHSSTTESSSTATDAPSVVDGKARGSAGDSSRNSNALIKATNGGQSGIPIFQGKGGIDAAAALSLYWPDLKDKVAGLALAQSPYGGSSSIATDILREGQLGDYVKLRKLMQIVICQVIKLLYSSLSDNPSEADASQVCEALLALLVKAGQNKRRDNGTKDE</sequence>
<dbReference type="Proteomes" id="UP000315295">
    <property type="component" value="Unassembled WGS sequence"/>
</dbReference>
<evidence type="ECO:0000256" key="1">
    <source>
        <dbReference type="SAM" id="MobiDB-lite"/>
    </source>
</evidence>
<name>A0A540MGF7_MALBA</name>
<accession>A0A540MGF7</accession>
<dbReference type="PANTHER" id="PTHR31934">
    <property type="entry name" value="ALPHA/BETA-HYDROLASES SUPERFAMILY PROTEIN"/>
    <property type="match status" value="1"/>
</dbReference>